<evidence type="ECO:0000313" key="1">
    <source>
        <dbReference type="EMBL" id="EPQ26937.1"/>
    </source>
</evidence>
<evidence type="ECO:0008006" key="3">
    <source>
        <dbReference type="Google" id="ProtNLM"/>
    </source>
</evidence>
<dbReference type="EMBL" id="KE361642">
    <property type="protein sequence ID" value="EPQ26937.1"/>
    <property type="molecule type" value="Genomic_DNA"/>
</dbReference>
<dbReference type="Gene3D" id="3.90.79.10">
    <property type="entry name" value="Nucleoside Triphosphate Pyrophosphohydrolase"/>
    <property type="match status" value="1"/>
</dbReference>
<dbReference type="AlphaFoldDB" id="A0A061H2H8"/>
<dbReference type="SUPFAM" id="SSF55811">
    <property type="entry name" value="Nudix"/>
    <property type="match status" value="1"/>
</dbReference>
<dbReference type="HOGENOM" id="CLU_850276_0_0_1"/>
<protein>
    <recommendedName>
        <fullName evidence="3">Nudix hydrolase domain-containing protein</fullName>
    </recommendedName>
</protein>
<dbReference type="GeneID" id="19319661"/>
<dbReference type="InterPro" id="IPR015797">
    <property type="entry name" value="NUDIX_hydrolase-like_dom_sf"/>
</dbReference>
<name>A0A061H2H8_9BASI</name>
<reference evidence="1 2" key="1">
    <citation type="journal article" date="2013" name="Plant Cell">
        <title>The transition from a phytopathogenic smut ancestor to an anamorphic biocontrol agent deciphered by comparative whole-genome analysis.</title>
        <authorList>
            <person name="Lefebvre F."/>
            <person name="Joly D.L."/>
            <person name="Labbe C."/>
            <person name="Teichmann B."/>
            <person name="Linning R."/>
            <person name="Belzile F."/>
            <person name="Bakkeren G."/>
            <person name="Belanger R.R."/>
        </authorList>
    </citation>
    <scope>NUCLEOTIDE SEQUENCE [LARGE SCALE GENOMIC DNA]</scope>
    <source>
        <strain evidence="1 2">PF-1</strain>
    </source>
</reference>
<organism evidence="1 2">
    <name type="scientific">Pseudozyma flocculosa PF-1</name>
    <dbReference type="NCBI Taxonomy" id="1277687"/>
    <lineage>
        <taxon>Eukaryota</taxon>
        <taxon>Fungi</taxon>
        <taxon>Dikarya</taxon>
        <taxon>Basidiomycota</taxon>
        <taxon>Ustilaginomycotina</taxon>
        <taxon>Ustilaginomycetes</taxon>
        <taxon>Ustilaginales</taxon>
        <taxon>Ustilaginaceae</taxon>
        <taxon>Pseudozyma</taxon>
    </lineage>
</organism>
<dbReference type="KEGG" id="pfp:PFL1_05571"/>
<evidence type="ECO:0000313" key="2">
    <source>
        <dbReference type="Proteomes" id="UP000053664"/>
    </source>
</evidence>
<gene>
    <name evidence="1" type="ORF">PFL1_05571</name>
</gene>
<sequence length="327" mass="34864">MRRRYTGTRLPPFDWAFRPESDRDDLGITVHDDAKPTVSTGCEIHADAAGHARLGDGRKVYTLVFPVTTTASAPSHGPIDPAAHHQPHLGSRRAGAVDLLLGHKLRGFGAGGSNGFGGKVEPALDRADDALGTIRNAAVRELREECGLDQPTIDAASSSSCSSSISGDGSALDLCGTVDISVDQGERIRIFVFLDRVPASLASSIIATDEMLPRWYRLALPAATSCPATVIAPSAAEATAHATATTVTTTPSETIPLDADREPFSRMRPEACLFLALVLDRHAERPAAGSQTNAPAPRRQLFEVDVRYHREEAGDMSRKIAAWSVLV</sequence>
<dbReference type="Proteomes" id="UP000053664">
    <property type="component" value="Unassembled WGS sequence"/>
</dbReference>
<proteinExistence type="predicted"/>
<dbReference type="RefSeq" id="XP_007881298.1">
    <property type="nucleotide sequence ID" value="XM_007883107.1"/>
</dbReference>
<accession>A0A061H2H8</accession>